<reference evidence="2 3" key="1">
    <citation type="submission" date="2024-09" db="EMBL/GenBank/DDBJ databases">
        <authorList>
            <person name="Sun Q."/>
            <person name="Mori K."/>
        </authorList>
    </citation>
    <scope>NUCLEOTIDE SEQUENCE [LARGE SCALE GENOMIC DNA]</scope>
    <source>
        <strain evidence="2 3">CCM 7706</strain>
    </source>
</reference>
<dbReference type="Proteomes" id="UP001589798">
    <property type="component" value="Unassembled WGS sequence"/>
</dbReference>
<accession>A0ABV6CY75</accession>
<feature type="region of interest" description="Disordered" evidence="1">
    <location>
        <begin position="1"/>
        <end position="43"/>
    </location>
</feature>
<gene>
    <name evidence="2" type="ORF">ACFFJC_13775</name>
</gene>
<evidence type="ECO:0000313" key="3">
    <source>
        <dbReference type="Proteomes" id="UP001589798"/>
    </source>
</evidence>
<sequence>MSGYGFGRKPAGRNTDESGAGGGADAPERLDFTGIPRTPVNLDPAREEAAIRRGDALGFVDRGAARDIQADTSEGAPSTRRRRRSAQPQMSVFIKGPKDTLEWFIEYTNQQGHRSYWEALEEFRSLVESK</sequence>
<dbReference type="RefSeq" id="WP_379488072.1">
    <property type="nucleotide sequence ID" value="NZ_JBHLWK010000016.1"/>
</dbReference>
<organism evidence="2 3">
    <name type="scientific">Novosphingobium soli</name>
    <dbReference type="NCBI Taxonomy" id="574956"/>
    <lineage>
        <taxon>Bacteria</taxon>
        <taxon>Pseudomonadati</taxon>
        <taxon>Pseudomonadota</taxon>
        <taxon>Alphaproteobacteria</taxon>
        <taxon>Sphingomonadales</taxon>
        <taxon>Sphingomonadaceae</taxon>
        <taxon>Novosphingobium</taxon>
    </lineage>
</organism>
<comment type="caution">
    <text evidence="2">The sequence shown here is derived from an EMBL/GenBank/DDBJ whole genome shotgun (WGS) entry which is preliminary data.</text>
</comment>
<name>A0ABV6CY75_9SPHN</name>
<protein>
    <submittedName>
        <fullName evidence="2">Uncharacterized protein</fullName>
    </submittedName>
</protein>
<dbReference type="EMBL" id="JBHLWK010000016">
    <property type="protein sequence ID" value="MFC0205335.1"/>
    <property type="molecule type" value="Genomic_DNA"/>
</dbReference>
<keyword evidence="3" id="KW-1185">Reference proteome</keyword>
<proteinExistence type="predicted"/>
<evidence type="ECO:0000313" key="2">
    <source>
        <dbReference type="EMBL" id="MFC0205335.1"/>
    </source>
</evidence>
<evidence type="ECO:0000256" key="1">
    <source>
        <dbReference type="SAM" id="MobiDB-lite"/>
    </source>
</evidence>
<feature type="region of interest" description="Disordered" evidence="1">
    <location>
        <begin position="62"/>
        <end position="89"/>
    </location>
</feature>